<evidence type="ECO:0000313" key="1">
    <source>
        <dbReference type="EMBL" id="CAF4268437.1"/>
    </source>
</evidence>
<protein>
    <recommendedName>
        <fullName evidence="3">EGF-like domain-containing protein</fullName>
    </recommendedName>
</protein>
<evidence type="ECO:0000313" key="2">
    <source>
        <dbReference type="Proteomes" id="UP000663836"/>
    </source>
</evidence>
<sequence>MIFLENFTEAQPLCKECELLERGSCRTTTDECICYPNFEGEFCRIQKVATSTTSTTSKSPQSSSSSTNWTIIVAVISAILVFI</sequence>
<reference evidence="1" key="1">
    <citation type="submission" date="2021-02" db="EMBL/GenBank/DDBJ databases">
        <authorList>
            <person name="Nowell W R."/>
        </authorList>
    </citation>
    <scope>NUCLEOTIDE SEQUENCE</scope>
</reference>
<evidence type="ECO:0008006" key="3">
    <source>
        <dbReference type="Google" id="ProtNLM"/>
    </source>
</evidence>
<dbReference type="Proteomes" id="UP000663836">
    <property type="component" value="Unassembled WGS sequence"/>
</dbReference>
<gene>
    <name evidence="1" type="ORF">JBS370_LOCUS39338</name>
</gene>
<accession>A0A820FR00</accession>
<comment type="caution">
    <text evidence="1">The sequence shown here is derived from an EMBL/GenBank/DDBJ whole genome shotgun (WGS) entry which is preliminary data.</text>
</comment>
<proteinExistence type="predicted"/>
<dbReference type="EMBL" id="CAJOBD010026615">
    <property type="protein sequence ID" value="CAF4268437.1"/>
    <property type="molecule type" value="Genomic_DNA"/>
</dbReference>
<name>A0A820FR00_9BILA</name>
<organism evidence="1 2">
    <name type="scientific">Rotaria sordida</name>
    <dbReference type="NCBI Taxonomy" id="392033"/>
    <lineage>
        <taxon>Eukaryota</taxon>
        <taxon>Metazoa</taxon>
        <taxon>Spiralia</taxon>
        <taxon>Gnathifera</taxon>
        <taxon>Rotifera</taxon>
        <taxon>Eurotatoria</taxon>
        <taxon>Bdelloidea</taxon>
        <taxon>Philodinida</taxon>
        <taxon>Philodinidae</taxon>
        <taxon>Rotaria</taxon>
    </lineage>
</organism>
<dbReference type="AlphaFoldDB" id="A0A820FR00"/>